<proteinExistence type="inferred from homology"/>
<keyword evidence="4" id="KW-0560">Oxidoreductase</keyword>
<dbReference type="Pfam" id="PF07993">
    <property type="entry name" value="NAD_binding_4"/>
    <property type="match status" value="1"/>
</dbReference>
<dbReference type="GO" id="GO:0102965">
    <property type="term" value="F:alcohol-forming long-chain fatty acyl-CoA reductase activity"/>
    <property type="evidence" value="ECO:0007669"/>
    <property type="project" value="UniProtKB-EC"/>
</dbReference>
<evidence type="ECO:0000259" key="6">
    <source>
        <dbReference type="Pfam" id="PF07993"/>
    </source>
</evidence>
<dbReference type="RefSeq" id="XP_023936988.2">
    <property type="nucleotide sequence ID" value="XM_024081220.2"/>
</dbReference>
<sequence length="522" mass="60328">MTFLEDRDLHDVPAIPEYYRGKTIFITGGTGFMGKVLIEKLLYSCTDLDRIYLLIRPKKGVKAEDRLAELYASSCFDRLRKEKPGVFESKVYFIAGDCSEMGLGLSAEDRILLINRINIIYHAAASVRFDDPLKVSVKLNLRGTIELIELAKEVQYLESLVHISTSYCNTNRDPIEEVMYPPHADWREMLEICENIDDHTLNILTAKYIGQMPNTYSFVKQLADNMIFEQKGHLPVVIIRPSIVISTYREPMPGWIDNFNGPVGIIVASGKGILRTLYASEENLLDYIPVDIAIKSIIVASWIRGTKKVEPTDDIPIYNTCNNNMTYSLSVKDMIKYGHKHIKEWPIDNMVWSAGGTIIPIKSLHYITVILLHVLPAILLDTLLRLAGKKPMVLKLQRRIYASNMVLALYLTKQWTFSITNFLHLRTKIKEEDKEHFYYVMEGVDVENDYFLNCIIGGRKYLLKEKDEDLPKAKSHYTRITLFANVVKYLFYGWLLWWFMHTGFMRNILLTINNNYVKMYDL</sequence>
<keyword evidence="7" id="KW-1185">Reference proteome</keyword>
<protein>
    <recommendedName>
        <fullName evidence="4">Fatty acyl-CoA reductase</fullName>
        <ecNumber evidence="4">1.2.1.84</ecNumber>
    </recommendedName>
</protein>
<dbReference type="Proteomes" id="UP001652582">
    <property type="component" value="Chromosome 8"/>
</dbReference>
<dbReference type="AlphaFoldDB" id="A0A6J1MVU6"/>
<dbReference type="KEGG" id="bany:112045137"/>
<keyword evidence="2 4" id="KW-0444">Lipid biosynthesis</keyword>
<dbReference type="InterPro" id="IPR013120">
    <property type="entry name" value="FAR_NAD-bd"/>
</dbReference>
<dbReference type="GO" id="GO:0005777">
    <property type="term" value="C:peroxisome"/>
    <property type="evidence" value="ECO:0007669"/>
    <property type="project" value="TreeGrafter"/>
</dbReference>
<reference evidence="8" key="1">
    <citation type="submission" date="2025-08" db="UniProtKB">
        <authorList>
            <consortium name="RefSeq"/>
        </authorList>
    </citation>
    <scope>IDENTIFICATION</scope>
</reference>
<dbReference type="Pfam" id="PF03015">
    <property type="entry name" value="Sterile"/>
    <property type="match status" value="1"/>
</dbReference>
<dbReference type="InterPro" id="IPR033640">
    <property type="entry name" value="FAR_C"/>
</dbReference>
<accession>A0A6J1MVU6</accession>
<keyword evidence="4" id="KW-0472">Membrane</keyword>
<dbReference type="EC" id="1.2.1.84" evidence="4"/>
<dbReference type="CDD" id="cd05236">
    <property type="entry name" value="FAR-N_SDR_e"/>
    <property type="match status" value="1"/>
</dbReference>
<evidence type="ECO:0000256" key="2">
    <source>
        <dbReference type="ARBA" id="ARBA00022516"/>
    </source>
</evidence>
<evidence type="ECO:0000313" key="8">
    <source>
        <dbReference type="RefSeq" id="XP_023936988.2"/>
    </source>
</evidence>
<evidence type="ECO:0000313" key="7">
    <source>
        <dbReference type="Proteomes" id="UP001652582"/>
    </source>
</evidence>
<comment type="similarity">
    <text evidence="1 4">Belongs to the fatty acyl-CoA reductase family.</text>
</comment>
<keyword evidence="4" id="KW-0812">Transmembrane</keyword>
<keyword evidence="3 4" id="KW-0443">Lipid metabolism</keyword>
<feature type="domain" description="Fatty acyl-CoA reductase C-terminal" evidence="5">
    <location>
        <begin position="372"/>
        <end position="465"/>
    </location>
</feature>
<comment type="function">
    <text evidence="4">Catalyzes the reduction of fatty acyl-CoA to fatty alcohols.</text>
</comment>
<feature type="domain" description="Thioester reductase (TE)" evidence="6">
    <location>
        <begin position="26"/>
        <end position="297"/>
    </location>
</feature>
<keyword evidence="4" id="KW-1133">Transmembrane helix</keyword>
<dbReference type="PANTHER" id="PTHR11011">
    <property type="entry name" value="MALE STERILITY PROTEIN 2-RELATED"/>
    <property type="match status" value="1"/>
</dbReference>
<dbReference type="InterPro" id="IPR026055">
    <property type="entry name" value="FAR"/>
</dbReference>
<name>A0A6J1MVU6_BICAN</name>
<organism evidence="7 8">
    <name type="scientific">Bicyclus anynana</name>
    <name type="common">Squinting bush brown butterfly</name>
    <dbReference type="NCBI Taxonomy" id="110368"/>
    <lineage>
        <taxon>Eukaryota</taxon>
        <taxon>Metazoa</taxon>
        <taxon>Ecdysozoa</taxon>
        <taxon>Arthropoda</taxon>
        <taxon>Hexapoda</taxon>
        <taxon>Insecta</taxon>
        <taxon>Pterygota</taxon>
        <taxon>Neoptera</taxon>
        <taxon>Endopterygota</taxon>
        <taxon>Lepidoptera</taxon>
        <taxon>Glossata</taxon>
        <taxon>Ditrysia</taxon>
        <taxon>Papilionoidea</taxon>
        <taxon>Nymphalidae</taxon>
        <taxon>Satyrinae</taxon>
        <taxon>Satyrini</taxon>
        <taxon>Mycalesina</taxon>
        <taxon>Bicyclus</taxon>
    </lineage>
</organism>
<evidence type="ECO:0000259" key="5">
    <source>
        <dbReference type="Pfam" id="PF03015"/>
    </source>
</evidence>
<dbReference type="CDD" id="cd09071">
    <property type="entry name" value="FAR_C"/>
    <property type="match status" value="1"/>
</dbReference>
<feature type="transmembrane region" description="Helical" evidence="4">
    <location>
        <begin position="480"/>
        <end position="500"/>
    </location>
</feature>
<evidence type="ECO:0000256" key="4">
    <source>
        <dbReference type="RuleBase" id="RU363097"/>
    </source>
</evidence>
<dbReference type="InterPro" id="IPR036291">
    <property type="entry name" value="NAD(P)-bd_dom_sf"/>
</dbReference>
<dbReference type="GO" id="GO:0016020">
    <property type="term" value="C:membrane"/>
    <property type="evidence" value="ECO:0007669"/>
    <property type="project" value="UniProtKB-SubCell"/>
</dbReference>
<dbReference type="GO" id="GO:0035336">
    <property type="term" value="P:long-chain fatty-acyl-CoA metabolic process"/>
    <property type="evidence" value="ECO:0007669"/>
    <property type="project" value="TreeGrafter"/>
</dbReference>
<dbReference type="Gene3D" id="3.40.50.720">
    <property type="entry name" value="NAD(P)-binding Rossmann-like Domain"/>
    <property type="match status" value="1"/>
</dbReference>
<gene>
    <name evidence="8" type="primary">LOC112045137</name>
</gene>
<dbReference type="OrthoDB" id="429813at2759"/>
<dbReference type="SUPFAM" id="SSF51735">
    <property type="entry name" value="NAD(P)-binding Rossmann-fold domains"/>
    <property type="match status" value="1"/>
</dbReference>
<dbReference type="PANTHER" id="PTHR11011:SF24">
    <property type="entry name" value="FATTY ACYL-COA REDUCTASE"/>
    <property type="match status" value="1"/>
</dbReference>
<dbReference type="GO" id="GO:0080019">
    <property type="term" value="F:alcohol-forming very long-chain fatty acyl-CoA reductase activity"/>
    <property type="evidence" value="ECO:0007669"/>
    <property type="project" value="InterPro"/>
</dbReference>
<evidence type="ECO:0000256" key="3">
    <source>
        <dbReference type="ARBA" id="ARBA00023098"/>
    </source>
</evidence>
<evidence type="ECO:0000256" key="1">
    <source>
        <dbReference type="ARBA" id="ARBA00005928"/>
    </source>
</evidence>
<dbReference type="GeneID" id="112045137"/>
<comment type="catalytic activity">
    <reaction evidence="4">
        <text>a long-chain fatty acyl-CoA + 2 NADPH + 2 H(+) = a long-chain primary fatty alcohol + 2 NADP(+) + CoA</text>
        <dbReference type="Rhea" id="RHEA:52716"/>
        <dbReference type="ChEBI" id="CHEBI:15378"/>
        <dbReference type="ChEBI" id="CHEBI:57287"/>
        <dbReference type="ChEBI" id="CHEBI:57783"/>
        <dbReference type="ChEBI" id="CHEBI:58349"/>
        <dbReference type="ChEBI" id="CHEBI:77396"/>
        <dbReference type="ChEBI" id="CHEBI:83139"/>
        <dbReference type="EC" id="1.2.1.84"/>
    </reaction>
</comment>
<keyword evidence="4" id="KW-0521">NADP</keyword>
<feature type="transmembrane region" description="Helical" evidence="4">
    <location>
        <begin position="366"/>
        <end position="388"/>
    </location>
</feature>